<keyword evidence="3" id="KW-0633">Potassium transport</keyword>
<dbReference type="Pfam" id="PF02254">
    <property type="entry name" value="TrkA_N"/>
    <property type="match status" value="1"/>
</dbReference>
<dbReference type="InterPro" id="IPR050721">
    <property type="entry name" value="Trk_Ktr_HKT_K-transport"/>
</dbReference>
<reference evidence="9 10" key="1">
    <citation type="journal article" date="2020" name="Biotechnol. Biofuels">
        <title>New insights from the biogas microbiome by comprehensive genome-resolved metagenomics of nearly 1600 species originating from multiple anaerobic digesters.</title>
        <authorList>
            <person name="Campanaro S."/>
            <person name="Treu L."/>
            <person name="Rodriguez-R L.M."/>
            <person name="Kovalovszki A."/>
            <person name="Ziels R.M."/>
            <person name="Maus I."/>
            <person name="Zhu X."/>
            <person name="Kougias P.G."/>
            <person name="Basile A."/>
            <person name="Luo G."/>
            <person name="Schluter A."/>
            <person name="Konstantinidis K.T."/>
            <person name="Angelidaki I."/>
        </authorList>
    </citation>
    <scope>NUCLEOTIDE SEQUENCE [LARGE SCALE GENOMIC DNA]</scope>
    <source>
        <strain evidence="9">AS06rmzACSIP_256</strain>
    </source>
</reference>
<dbReference type="InterPro" id="IPR003148">
    <property type="entry name" value="RCK_N"/>
</dbReference>
<keyword evidence="5" id="KW-0520">NAD</keyword>
<dbReference type="Pfam" id="PF02080">
    <property type="entry name" value="TrkA_C"/>
    <property type="match status" value="1"/>
</dbReference>
<name>A0A7X7R7X0_9RHOO</name>
<protein>
    <recommendedName>
        <fullName evidence="1">Trk system potassium uptake protein TrkA</fullName>
    </recommendedName>
</protein>
<dbReference type="PANTHER" id="PTHR43833">
    <property type="entry name" value="POTASSIUM CHANNEL PROTEIN 2-RELATED-RELATED"/>
    <property type="match status" value="1"/>
</dbReference>
<dbReference type="GO" id="GO:0005886">
    <property type="term" value="C:plasma membrane"/>
    <property type="evidence" value="ECO:0007669"/>
    <property type="project" value="InterPro"/>
</dbReference>
<dbReference type="InterPro" id="IPR036291">
    <property type="entry name" value="NAD(P)-bd_dom_sf"/>
</dbReference>
<dbReference type="SUPFAM" id="SSF51735">
    <property type="entry name" value="NAD(P)-binding Rossmann-fold domains"/>
    <property type="match status" value="1"/>
</dbReference>
<feature type="domain" description="RCK N-terminal" evidence="7">
    <location>
        <begin position="1"/>
        <end position="117"/>
    </location>
</feature>
<keyword evidence="2" id="KW-0813">Transport</keyword>
<evidence type="ECO:0000259" key="8">
    <source>
        <dbReference type="PROSITE" id="PS51202"/>
    </source>
</evidence>
<dbReference type="Gene3D" id="3.40.50.720">
    <property type="entry name" value="NAD(P)-binding Rossmann-like Domain"/>
    <property type="match status" value="1"/>
</dbReference>
<evidence type="ECO:0000256" key="1">
    <source>
        <dbReference type="ARBA" id="ARBA00017378"/>
    </source>
</evidence>
<dbReference type="OrthoDB" id="7375203at2"/>
<dbReference type="PROSITE" id="PS51202">
    <property type="entry name" value="RCK_C"/>
    <property type="match status" value="1"/>
</dbReference>
<dbReference type="PROSITE" id="PS51201">
    <property type="entry name" value="RCK_N"/>
    <property type="match status" value="1"/>
</dbReference>
<dbReference type="AlphaFoldDB" id="A0A7X7R7X0"/>
<evidence type="ECO:0000256" key="5">
    <source>
        <dbReference type="ARBA" id="ARBA00023027"/>
    </source>
</evidence>
<keyword evidence="4" id="KW-0630">Potassium</keyword>
<evidence type="ECO:0000256" key="4">
    <source>
        <dbReference type="ARBA" id="ARBA00022958"/>
    </source>
</evidence>
<dbReference type="PRINTS" id="PR00335">
    <property type="entry name" value="KUPTAKETRKA"/>
</dbReference>
<comment type="caution">
    <text evidence="9">The sequence shown here is derived from an EMBL/GenBank/DDBJ whole genome shotgun (WGS) entry which is preliminary data.</text>
</comment>
<feature type="domain" description="RCK C-terminal" evidence="8">
    <location>
        <begin position="134"/>
        <end position="214"/>
    </location>
</feature>
<evidence type="ECO:0000256" key="3">
    <source>
        <dbReference type="ARBA" id="ARBA00022538"/>
    </source>
</evidence>
<keyword evidence="6" id="KW-0406">Ion transport</keyword>
<organism evidence="9 10">
    <name type="scientific">Thauera phenolivorans</name>
    <dbReference type="NCBI Taxonomy" id="1792543"/>
    <lineage>
        <taxon>Bacteria</taxon>
        <taxon>Pseudomonadati</taxon>
        <taxon>Pseudomonadota</taxon>
        <taxon>Betaproteobacteria</taxon>
        <taxon>Rhodocyclales</taxon>
        <taxon>Zoogloeaceae</taxon>
        <taxon>Thauera</taxon>
    </lineage>
</organism>
<dbReference type="InterPro" id="IPR006036">
    <property type="entry name" value="K_uptake_TrkA"/>
</dbReference>
<evidence type="ECO:0000256" key="6">
    <source>
        <dbReference type="ARBA" id="ARBA00023065"/>
    </source>
</evidence>
<dbReference type="GO" id="GO:0015079">
    <property type="term" value="F:potassium ion transmembrane transporter activity"/>
    <property type="evidence" value="ECO:0007669"/>
    <property type="project" value="InterPro"/>
</dbReference>
<dbReference type="SUPFAM" id="SSF116726">
    <property type="entry name" value="TrkA C-terminal domain-like"/>
    <property type="match status" value="1"/>
</dbReference>
<evidence type="ECO:0000313" key="10">
    <source>
        <dbReference type="Proteomes" id="UP000536534"/>
    </source>
</evidence>
<dbReference type="PANTHER" id="PTHR43833:SF5">
    <property type="entry name" value="TRK SYSTEM POTASSIUM UPTAKE PROTEIN TRKA"/>
    <property type="match status" value="1"/>
</dbReference>
<dbReference type="EMBL" id="JAAYYV010000244">
    <property type="protein sequence ID" value="NLF54595.1"/>
    <property type="molecule type" value="Genomic_DNA"/>
</dbReference>
<dbReference type="Gene3D" id="3.30.70.1450">
    <property type="entry name" value="Regulator of K+ conductance, C-terminal domain"/>
    <property type="match status" value="1"/>
</dbReference>
<dbReference type="InterPro" id="IPR036721">
    <property type="entry name" value="RCK_C_sf"/>
</dbReference>
<evidence type="ECO:0000256" key="2">
    <source>
        <dbReference type="ARBA" id="ARBA00022448"/>
    </source>
</evidence>
<accession>A0A7X7R7X0</accession>
<dbReference type="Proteomes" id="UP000536534">
    <property type="component" value="Unassembled WGS sequence"/>
</dbReference>
<dbReference type="RefSeq" id="WP_068809115.1">
    <property type="nucleotide sequence ID" value="NZ_MBFM01000005.1"/>
</dbReference>
<evidence type="ECO:0000259" key="7">
    <source>
        <dbReference type="PROSITE" id="PS51201"/>
    </source>
</evidence>
<sequence length="219" mass="24244">MRAVFVGAGSLAVMTAQRLLRRGHDVVMIERDRERIEALADELDCGFLQGDGSKPALLREADPAATDCLFCLTGNDQTNILASLAGRSLGFRRVVQKIDDPEFEHLCIELGLADTIIPARTIGRYLADMFEGRDHMEILALVKDEARVFSFVATAADARPVGEIDLPAGSRVMFFYRDERFTLPEADTRLAPGDEVVVVTHSRNLETLQARWRKALKAG</sequence>
<proteinExistence type="predicted"/>
<gene>
    <name evidence="9" type="ORF">GX576_09440</name>
</gene>
<evidence type="ECO:0000313" key="9">
    <source>
        <dbReference type="EMBL" id="NLF54595.1"/>
    </source>
</evidence>
<dbReference type="InterPro" id="IPR006037">
    <property type="entry name" value="RCK_C"/>
</dbReference>